<feature type="region of interest" description="Disordered" evidence="1">
    <location>
        <begin position="154"/>
        <end position="178"/>
    </location>
</feature>
<name>A0A484HKH4_9BACT</name>
<evidence type="ECO:0000259" key="2">
    <source>
        <dbReference type="PROSITE" id="PS51186"/>
    </source>
</evidence>
<dbReference type="AlphaFoldDB" id="A0A484HKH4"/>
<dbReference type="Pfam" id="PF00583">
    <property type="entry name" value="Acetyltransf_1"/>
    <property type="match status" value="1"/>
</dbReference>
<evidence type="ECO:0000313" key="3">
    <source>
        <dbReference type="EMBL" id="VEN73381.1"/>
    </source>
</evidence>
<reference evidence="3" key="1">
    <citation type="submission" date="2019-01" db="EMBL/GenBank/DDBJ databases">
        <authorList>
            <consortium name="Genoscope - CEA"/>
            <person name="William W."/>
        </authorList>
    </citation>
    <scope>NUCLEOTIDE SEQUENCE</scope>
    <source>
        <strain evidence="3">CR-1</strain>
    </source>
</reference>
<dbReference type="GO" id="GO:0016747">
    <property type="term" value="F:acyltransferase activity, transferring groups other than amino-acyl groups"/>
    <property type="evidence" value="ECO:0007669"/>
    <property type="project" value="InterPro"/>
</dbReference>
<protein>
    <recommendedName>
        <fullName evidence="2">N-acetyltransferase domain-containing protein</fullName>
    </recommendedName>
</protein>
<dbReference type="SUPFAM" id="SSF55729">
    <property type="entry name" value="Acyl-CoA N-acyltransferases (Nat)"/>
    <property type="match status" value="1"/>
</dbReference>
<sequence length="178" mass="20435">MKTDKLTYQKAGIRDFLDIARLDRGAWAQSRHAEYVADGEHAWRLWVEHARVYVAKTGETVQGTIIAFPCDSGIWCVHKFFIAFEFRGTGVGSRLFDLMMAEMDAMNVTCFLTVDPVNESAIHIYERRGFLEKRFVPGYYRDVEDRWVMTRRPGTGSGFDGKNNHKTKEALKSNKQSS</sequence>
<feature type="compositionally biased region" description="Basic and acidic residues" evidence="1">
    <location>
        <begin position="162"/>
        <end position="172"/>
    </location>
</feature>
<organism evidence="3">
    <name type="scientific">uncultured Desulfobacteraceae bacterium</name>
    <dbReference type="NCBI Taxonomy" id="218296"/>
    <lineage>
        <taxon>Bacteria</taxon>
        <taxon>Pseudomonadati</taxon>
        <taxon>Thermodesulfobacteriota</taxon>
        <taxon>Desulfobacteria</taxon>
        <taxon>Desulfobacterales</taxon>
        <taxon>Desulfobacteraceae</taxon>
        <taxon>environmental samples</taxon>
    </lineage>
</organism>
<evidence type="ECO:0000256" key="1">
    <source>
        <dbReference type="SAM" id="MobiDB-lite"/>
    </source>
</evidence>
<dbReference type="CDD" id="cd04301">
    <property type="entry name" value="NAT_SF"/>
    <property type="match status" value="1"/>
</dbReference>
<gene>
    <name evidence="3" type="ORF">EPICR_160043</name>
</gene>
<dbReference type="EMBL" id="CAACVI010000008">
    <property type="protein sequence ID" value="VEN73381.1"/>
    <property type="molecule type" value="Genomic_DNA"/>
</dbReference>
<proteinExistence type="predicted"/>
<accession>A0A484HKH4</accession>
<feature type="domain" description="N-acetyltransferase" evidence="2">
    <location>
        <begin position="14"/>
        <end position="152"/>
    </location>
</feature>
<dbReference type="Gene3D" id="3.40.630.30">
    <property type="match status" value="1"/>
</dbReference>
<dbReference type="InterPro" id="IPR000182">
    <property type="entry name" value="GNAT_dom"/>
</dbReference>
<dbReference type="PROSITE" id="PS51186">
    <property type="entry name" value="GNAT"/>
    <property type="match status" value="1"/>
</dbReference>
<dbReference type="InterPro" id="IPR016181">
    <property type="entry name" value="Acyl_CoA_acyltransferase"/>
</dbReference>